<accession>A0ABR2KXL5</accession>
<evidence type="ECO:0000256" key="2">
    <source>
        <dbReference type="ARBA" id="ARBA00007742"/>
    </source>
</evidence>
<feature type="domain" description="3-oxo-5-alpha-steroid 4-dehydrogenase C-terminal" evidence="10">
    <location>
        <begin position="136"/>
        <end position="280"/>
    </location>
</feature>
<protein>
    <submittedName>
        <fullName evidence="11">3-oxo-5a-steroid 4- dehydrogenase</fullName>
    </submittedName>
</protein>
<dbReference type="InterPro" id="IPR039357">
    <property type="entry name" value="SRD5A/TECR"/>
</dbReference>
<evidence type="ECO:0000313" key="12">
    <source>
        <dbReference type="Proteomes" id="UP001470230"/>
    </source>
</evidence>
<dbReference type="InterPro" id="IPR001104">
    <property type="entry name" value="3-oxo-5_a-steroid_4-DH_C"/>
</dbReference>
<evidence type="ECO:0000256" key="6">
    <source>
        <dbReference type="ARBA" id="ARBA00023002"/>
    </source>
</evidence>
<comment type="caution">
    <text evidence="11">The sequence shown here is derived from an EMBL/GenBank/DDBJ whole genome shotgun (WGS) entry which is preliminary data.</text>
</comment>
<evidence type="ECO:0000256" key="5">
    <source>
        <dbReference type="ARBA" id="ARBA00022989"/>
    </source>
</evidence>
<dbReference type="Proteomes" id="UP001470230">
    <property type="component" value="Unassembled WGS sequence"/>
</dbReference>
<reference evidence="11 12" key="1">
    <citation type="submission" date="2024-04" db="EMBL/GenBank/DDBJ databases">
        <title>Tritrichomonas musculus Genome.</title>
        <authorList>
            <person name="Alves-Ferreira E."/>
            <person name="Grigg M."/>
            <person name="Lorenzi H."/>
            <person name="Galac M."/>
        </authorList>
    </citation>
    <scope>NUCLEOTIDE SEQUENCE [LARGE SCALE GENOMIC DNA]</scope>
    <source>
        <strain evidence="11 12">EAF2021</strain>
    </source>
</reference>
<feature type="transmembrane region" description="Helical" evidence="9">
    <location>
        <begin position="241"/>
        <end position="256"/>
    </location>
</feature>
<evidence type="ECO:0000256" key="1">
    <source>
        <dbReference type="ARBA" id="ARBA00004141"/>
    </source>
</evidence>
<keyword evidence="6" id="KW-0560">Oxidoreductase</keyword>
<keyword evidence="8 9" id="KW-0472">Membrane</keyword>
<dbReference type="PANTHER" id="PTHR10556">
    <property type="entry name" value="3-OXO-5-ALPHA-STEROID 4-DEHYDROGENASE"/>
    <property type="match status" value="1"/>
</dbReference>
<dbReference type="EMBL" id="JAPFFF010000002">
    <property type="protein sequence ID" value="KAK8895844.1"/>
    <property type="molecule type" value="Genomic_DNA"/>
</dbReference>
<evidence type="ECO:0000256" key="8">
    <source>
        <dbReference type="ARBA" id="ARBA00023136"/>
    </source>
</evidence>
<organism evidence="11 12">
    <name type="scientific">Tritrichomonas musculus</name>
    <dbReference type="NCBI Taxonomy" id="1915356"/>
    <lineage>
        <taxon>Eukaryota</taxon>
        <taxon>Metamonada</taxon>
        <taxon>Parabasalia</taxon>
        <taxon>Tritrichomonadida</taxon>
        <taxon>Tritrichomonadidae</taxon>
        <taxon>Tritrichomonas</taxon>
    </lineage>
</organism>
<gene>
    <name evidence="11" type="ORF">M9Y10_013729</name>
</gene>
<keyword evidence="3" id="KW-0444">Lipid biosynthesis</keyword>
<keyword evidence="5 9" id="KW-1133">Transmembrane helix</keyword>
<comment type="similarity">
    <text evidence="2">Belongs to the steroid 5-alpha reductase family.</text>
</comment>
<evidence type="ECO:0000259" key="10">
    <source>
        <dbReference type="Pfam" id="PF02544"/>
    </source>
</evidence>
<evidence type="ECO:0000313" key="11">
    <source>
        <dbReference type="EMBL" id="KAK8895844.1"/>
    </source>
</evidence>
<dbReference type="PROSITE" id="PS50244">
    <property type="entry name" value="S5A_REDUCTASE"/>
    <property type="match status" value="1"/>
</dbReference>
<evidence type="ECO:0000256" key="3">
    <source>
        <dbReference type="ARBA" id="ARBA00022516"/>
    </source>
</evidence>
<evidence type="ECO:0000256" key="4">
    <source>
        <dbReference type="ARBA" id="ARBA00022692"/>
    </source>
</evidence>
<dbReference type="PANTHER" id="PTHR10556:SF28">
    <property type="entry name" value="VERY-LONG-CHAIN ENOYL-COA REDUCTASE"/>
    <property type="match status" value="1"/>
</dbReference>
<keyword evidence="12" id="KW-1185">Reference proteome</keyword>
<dbReference type="Pfam" id="PF02544">
    <property type="entry name" value="Steroid_dh"/>
    <property type="match status" value="1"/>
</dbReference>
<sequence length="282" mass="33194">MKISLFWKGKEQTYDVNDKTRADFLFAEAAKFSRLKQNRVRIIYESNQKRIPIQPSQIISQLPSTKFVIRDLGPQFSYKGVFILEYLGPLLIWPIMKFFVPTTPNKYLTFSSMMWTLHYIKRIFETLVIHSFSHPTMPLFNLFKNCTYYWGFAALIAYFVETNSLNVNNTSQLQNYIVPFFFVCEGLNLYCHCKLRLLRPKGSLGHFLPKGFLFDSITCPNYTMEILAWTCFAIYVQVWPAYLFPICGAAQMYVWADKKRKNLISEFPEARKRGRITPFTFL</sequence>
<name>A0ABR2KXL5_9EUKA</name>
<keyword evidence="7" id="KW-0443">Lipid metabolism</keyword>
<proteinExistence type="inferred from homology"/>
<evidence type="ECO:0000256" key="7">
    <source>
        <dbReference type="ARBA" id="ARBA00023098"/>
    </source>
</evidence>
<comment type="subcellular location">
    <subcellularLocation>
        <location evidence="1">Membrane</location>
        <topology evidence="1">Multi-pass membrane protein</topology>
    </subcellularLocation>
</comment>
<keyword evidence="4 9" id="KW-0812">Transmembrane</keyword>
<evidence type="ECO:0000256" key="9">
    <source>
        <dbReference type="SAM" id="Phobius"/>
    </source>
</evidence>